<dbReference type="OMA" id="CRNAFRW"/>
<dbReference type="Gramene" id="TraesLAC2A03G00586910.1">
    <property type="protein sequence ID" value="TraesLAC2A03G00586910.1.CDS1"/>
    <property type="gene ID" value="TraesLAC2A03G00586910"/>
</dbReference>
<dbReference type="Gramene" id="TraesNOR2A03G00589360.1">
    <property type="protein sequence ID" value="TraesNOR2A03G00589360.1.CDS1"/>
    <property type="gene ID" value="TraesNOR2A03G00589360"/>
</dbReference>
<accession>A0A3B6AQ97</accession>
<dbReference type="Gramene" id="TraesCS2A02G015000.1">
    <property type="protein sequence ID" value="TraesCS2A02G015000.1.cds1"/>
    <property type="gene ID" value="TraesCS2A02G015000"/>
</dbReference>
<evidence type="ECO:0000313" key="2">
    <source>
        <dbReference type="Proteomes" id="UP000019116"/>
    </source>
</evidence>
<proteinExistence type="predicted"/>
<dbReference type="Gramene" id="TraesARI2A03G00589680.1">
    <property type="protein sequence ID" value="TraesARI2A03G00589680.1.CDS1"/>
    <property type="gene ID" value="TraesARI2A03G00589680"/>
</dbReference>
<dbReference type="EnsemblPlants" id="TraesCS2A02G015000.1">
    <property type="protein sequence ID" value="TraesCS2A02G015000.1.cds1"/>
    <property type="gene ID" value="TraesCS2A02G015000"/>
</dbReference>
<dbReference type="PANTHER" id="PTHR47583">
    <property type="entry name" value="ADENINE NUCLEOTIDE ALPHA HYDROLASES-LIKE SUPERFAMILY PROTEIN"/>
    <property type="match status" value="1"/>
</dbReference>
<dbReference type="Gramene" id="TraesCS2A03G0031500.1">
    <property type="protein sequence ID" value="TraesCS2A03G0031500.1.CDS1"/>
    <property type="gene ID" value="TraesCS2A03G0031500"/>
</dbReference>
<reference evidence="1" key="2">
    <citation type="submission" date="2018-10" db="UniProtKB">
        <authorList>
            <consortium name="EnsemblPlants"/>
        </authorList>
    </citation>
    <scope>IDENTIFICATION</scope>
</reference>
<sequence>METVEEDVEEYSWREVVLLRLILVVPHAAPELERETRERRRGRDLLIVVDFGPNCRNAFRWVLAHLSRLADTPHLVYAVSS</sequence>
<dbReference type="Proteomes" id="UP000019116">
    <property type="component" value="Chromosome 2A"/>
</dbReference>
<dbReference type="Gramene" id="TraesCAD_scaffold_203007_01G000100.1">
    <property type="protein sequence ID" value="TraesCAD_scaffold_203007_01G000100.1"/>
    <property type="gene ID" value="TraesCAD_scaffold_203007_01G000100"/>
</dbReference>
<organism evidence="1">
    <name type="scientific">Triticum aestivum</name>
    <name type="common">Wheat</name>
    <dbReference type="NCBI Taxonomy" id="4565"/>
    <lineage>
        <taxon>Eukaryota</taxon>
        <taxon>Viridiplantae</taxon>
        <taxon>Streptophyta</taxon>
        <taxon>Embryophyta</taxon>
        <taxon>Tracheophyta</taxon>
        <taxon>Spermatophyta</taxon>
        <taxon>Magnoliopsida</taxon>
        <taxon>Liliopsida</taxon>
        <taxon>Poales</taxon>
        <taxon>Poaceae</taxon>
        <taxon>BOP clade</taxon>
        <taxon>Pooideae</taxon>
        <taxon>Triticodae</taxon>
        <taxon>Triticeae</taxon>
        <taxon>Triticinae</taxon>
        <taxon>Triticum</taxon>
    </lineage>
</organism>
<dbReference type="Gramene" id="TraesLDM2A03G00585420.1">
    <property type="protein sequence ID" value="TraesLDM2A03G00585420.1.CDS1"/>
    <property type="gene ID" value="TraesLDM2A03G00585420"/>
</dbReference>
<evidence type="ECO:0000313" key="1">
    <source>
        <dbReference type="EnsemblPlants" id="TraesCS2A02G015000.1.cds1"/>
    </source>
</evidence>
<dbReference type="OrthoDB" id="843225at2759"/>
<dbReference type="Gramene" id="TraesWEE_scaffold_258192_01G000100.1">
    <property type="protein sequence ID" value="TraesWEE_scaffold_258192_01G000100.1"/>
    <property type="gene ID" value="TraesWEE_scaffold_258192_01G000100"/>
</dbReference>
<dbReference type="PANTHER" id="PTHR47583:SF1">
    <property type="entry name" value="ADENINE NUCLEOTIDE ALPHA HYDROLASES-LIKE SUPERFAMILY PROTEIN"/>
    <property type="match status" value="1"/>
</dbReference>
<protein>
    <submittedName>
        <fullName evidence="1">Uncharacterized protein</fullName>
    </submittedName>
</protein>
<name>A0A3B6AQ97_WHEAT</name>
<dbReference type="Gramene" id="TraesNORUn03G04765220.1">
    <property type="protein sequence ID" value="TraesNORUn03G04765220.1.CDS1"/>
    <property type="gene ID" value="TraesNORUn03G04765220"/>
</dbReference>
<keyword evidence="2" id="KW-1185">Reference proteome</keyword>
<reference evidence="1" key="1">
    <citation type="submission" date="2018-08" db="EMBL/GenBank/DDBJ databases">
        <authorList>
            <person name="Rossello M."/>
        </authorList>
    </citation>
    <scope>NUCLEOTIDE SEQUENCE [LARGE SCALE GENOMIC DNA]</scope>
    <source>
        <strain evidence="1">cv. Chinese Spring</strain>
    </source>
</reference>
<dbReference type="AlphaFoldDB" id="A0A3B6AQ97"/>
<dbReference type="STRING" id="4565.A0A3B6AQ97"/>
<dbReference type="Gramene" id="TraesROB_scaffold_348015_01G000100.1">
    <property type="protein sequence ID" value="TraesROB_scaffold_348015_01G000100.1"/>
    <property type="gene ID" value="TraesROB_scaffold_348015_01G000100"/>
</dbReference>